<dbReference type="Proteomes" id="UP000182944">
    <property type="component" value="Unassembled WGS sequence"/>
</dbReference>
<keyword evidence="2" id="KW-1185">Reference proteome</keyword>
<organism evidence="1 2">
    <name type="scientific">Paracoccus sanguinis</name>
    <dbReference type="NCBI Taxonomy" id="1545044"/>
    <lineage>
        <taxon>Bacteria</taxon>
        <taxon>Pseudomonadati</taxon>
        <taxon>Pseudomonadota</taxon>
        <taxon>Alphaproteobacteria</taxon>
        <taxon>Rhodobacterales</taxon>
        <taxon>Paracoccaceae</taxon>
        <taxon>Paracoccus</taxon>
    </lineage>
</organism>
<sequence>MTDKEAINILEKQIMALVAAGVDMSMDQEFFRVGEYDLALEGVYVAHKRHPGVLDAREVRALVDDFGMDTAEFDQ</sequence>
<dbReference type="STRING" id="1545044.SAMN05444276_10924"/>
<evidence type="ECO:0000313" key="1">
    <source>
        <dbReference type="EMBL" id="SDX55221.1"/>
    </source>
</evidence>
<proteinExistence type="predicted"/>
<dbReference type="RefSeq" id="WP_036731562.1">
    <property type="nucleotide sequence ID" value="NZ_FNNA01000009.1"/>
</dbReference>
<dbReference type="OrthoDB" id="6810874at2"/>
<gene>
    <name evidence="1" type="ORF">SAMN05444276_10924</name>
</gene>
<reference evidence="2" key="1">
    <citation type="submission" date="2016-10" db="EMBL/GenBank/DDBJ databases">
        <authorList>
            <person name="Varghese N."/>
            <person name="Submissions S."/>
        </authorList>
    </citation>
    <scope>NUCLEOTIDE SEQUENCE [LARGE SCALE GENOMIC DNA]</scope>
    <source>
        <strain evidence="2">DSM 29303</strain>
    </source>
</reference>
<evidence type="ECO:0000313" key="2">
    <source>
        <dbReference type="Proteomes" id="UP000182944"/>
    </source>
</evidence>
<dbReference type="AlphaFoldDB" id="A0A1H3CM38"/>
<dbReference type="EMBL" id="FNNA01000009">
    <property type="protein sequence ID" value="SDX55221.1"/>
    <property type="molecule type" value="Genomic_DNA"/>
</dbReference>
<accession>A0A1H3CM38</accession>
<name>A0A1H3CM38_9RHOB</name>
<protein>
    <submittedName>
        <fullName evidence="1">Uncharacterized protein</fullName>
    </submittedName>
</protein>